<name>A0A3B1DX38_9ZZZZ</name>
<dbReference type="InterPro" id="IPR015421">
    <property type="entry name" value="PyrdxlP-dep_Trfase_major"/>
</dbReference>
<dbReference type="SUPFAM" id="SSF53383">
    <property type="entry name" value="PLP-dependent transferases"/>
    <property type="match status" value="1"/>
</dbReference>
<dbReference type="PANTHER" id="PTHR11601:SF34">
    <property type="entry name" value="CYSTEINE DESULFURASE"/>
    <property type="match status" value="1"/>
</dbReference>
<dbReference type="EC" id="2.8.1.7" evidence="3"/>
<dbReference type="InterPro" id="IPR016454">
    <property type="entry name" value="Cysteine_dSase"/>
</dbReference>
<dbReference type="PROSITE" id="PS00595">
    <property type="entry name" value="AA_TRANSFER_CLASS_5"/>
    <property type="match status" value="1"/>
</dbReference>
<dbReference type="EMBL" id="UOGJ01000110">
    <property type="protein sequence ID" value="VAX36795.1"/>
    <property type="molecule type" value="Genomic_DNA"/>
</dbReference>
<dbReference type="PIRSF" id="PIRSF005572">
    <property type="entry name" value="NifS"/>
    <property type="match status" value="1"/>
</dbReference>
<evidence type="ECO:0000256" key="2">
    <source>
        <dbReference type="ARBA" id="ARBA00006490"/>
    </source>
</evidence>
<protein>
    <recommendedName>
        <fullName evidence="3">cysteine desulfurase</fullName>
        <ecNumber evidence="3">2.8.1.7</ecNumber>
    </recommendedName>
</protein>
<dbReference type="GO" id="GO:0046872">
    <property type="term" value="F:metal ion binding"/>
    <property type="evidence" value="ECO:0007669"/>
    <property type="project" value="UniProtKB-KW"/>
</dbReference>
<evidence type="ECO:0000259" key="9">
    <source>
        <dbReference type="Pfam" id="PF00266"/>
    </source>
</evidence>
<comment type="similarity">
    <text evidence="2">Belongs to the class-V pyridoxal-phosphate-dependent aminotransferase family. NifS/IscS subfamily.</text>
</comment>
<dbReference type="FunFam" id="3.40.640.10:FF:000084">
    <property type="entry name" value="IscS-like cysteine desulfurase"/>
    <property type="match status" value="1"/>
</dbReference>
<gene>
    <name evidence="10" type="ORF">MNBD_UNCLBAC01-1299</name>
</gene>
<keyword evidence="7" id="KW-0408">Iron</keyword>
<dbReference type="InterPro" id="IPR015422">
    <property type="entry name" value="PyrdxlP-dep_Trfase_small"/>
</dbReference>
<dbReference type="AlphaFoldDB" id="A0A3B1DX38"/>
<dbReference type="Gene3D" id="3.90.1150.10">
    <property type="entry name" value="Aspartate Aminotransferase, domain 1"/>
    <property type="match status" value="1"/>
</dbReference>
<keyword evidence="8" id="KW-0411">Iron-sulfur</keyword>
<sequence length="380" mass="41635">MEKIYLDYASTTPVDPEVLQAMEPYFYENFGNVSSSHFFGRQASKSLEDARDVLAQFIGAQSQEVIFTSGATEANNQAIIGVARSLKSKGKHIIISSIEHPSVLAPVEYLVKEDGYSVTYLSVDQEGQVDPDEVRDSITEETILISVMVASNEIGVIQPVEEIGALAKEKNIYFHVDAVQAVGHVPVNVEDIHCDVLSLSAHKFYGPKGVGALYIRKGTKVLPFLLGGDQEYGLRASTQNVAGAVGLVKAIGICQEKMAGEMKQQSAWRDKLFTEVSRRIDRVVINGHRTRRLPNNVHFSFEKVQGESLLMSLDMVGFAASMGSACHSGAMEPSHVLRAIGLSDDLAFGALRVTLGRWTTEDHINRLLDELPNMITGLRI</sequence>
<dbReference type="GO" id="GO:0051536">
    <property type="term" value="F:iron-sulfur cluster binding"/>
    <property type="evidence" value="ECO:0007669"/>
    <property type="project" value="UniProtKB-KW"/>
</dbReference>
<dbReference type="Pfam" id="PF00266">
    <property type="entry name" value="Aminotran_5"/>
    <property type="match status" value="1"/>
</dbReference>
<evidence type="ECO:0000313" key="10">
    <source>
        <dbReference type="EMBL" id="VAX36795.1"/>
    </source>
</evidence>
<evidence type="ECO:0000256" key="5">
    <source>
        <dbReference type="ARBA" id="ARBA00022723"/>
    </source>
</evidence>
<dbReference type="Gene3D" id="1.10.260.50">
    <property type="match status" value="1"/>
</dbReference>
<reference evidence="10" key="1">
    <citation type="submission" date="2018-06" db="EMBL/GenBank/DDBJ databases">
        <authorList>
            <person name="Zhirakovskaya E."/>
        </authorList>
    </citation>
    <scope>NUCLEOTIDE SEQUENCE</scope>
</reference>
<dbReference type="GO" id="GO:0031071">
    <property type="term" value="F:cysteine desulfurase activity"/>
    <property type="evidence" value="ECO:0007669"/>
    <property type="project" value="UniProtKB-EC"/>
</dbReference>
<evidence type="ECO:0000256" key="3">
    <source>
        <dbReference type="ARBA" id="ARBA00012239"/>
    </source>
</evidence>
<evidence type="ECO:0000256" key="4">
    <source>
        <dbReference type="ARBA" id="ARBA00022679"/>
    </source>
</evidence>
<evidence type="ECO:0000256" key="1">
    <source>
        <dbReference type="ARBA" id="ARBA00001933"/>
    </source>
</evidence>
<keyword evidence="6" id="KW-0663">Pyridoxal phosphate</keyword>
<comment type="cofactor">
    <cofactor evidence="1">
        <name>pyridoxal 5'-phosphate</name>
        <dbReference type="ChEBI" id="CHEBI:597326"/>
    </cofactor>
</comment>
<evidence type="ECO:0000256" key="8">
    <source>
        <dbReference type="ARBA" id="ARBA00023014"/>
    </source>
</evidence>
<dbReference type="PANTHER" id="PTHR11601">
    <property type="entry name" value="CYSTEINE DESULFURYLASE FAMILY MEMBER"/>
    <property type="match status" value="1"/>
</dbReference>
<dbReference type="InterPro" id="IPR000192">
    <property type="entry name" value="Aminotrans_V_dom"/>
</dbReference>
<feature type="domain" description="Aminotransferase class V" evidence="9">
    <location>
        <begin position="4"/>
        <end position="367"/>
    </location>
</feature>
<dbReference type="Gene3D" id="3.40.640.10">
    <property type="entry name" value="Type I PLP-dependent aspartate aminotransferase-like (Major domain)"/>
    <property type="match status" value="1"/>
</dbReference>
<organism evidence="10">
    <name type="scientific">hydrothermal vent metagenome</name>
    <dbReference type="NCBI Taxonomy" id="652676"/>
    <lineage>
        <taxon>unclassified sequences</taxon>
        <taxon>metagenomes</taxon>
        <taxon>ecological metagenomes</taxon>
    </lineage>
</organism>
<accession>A0A3B1DX38</accession>
<keyword evidence="4 10" id="KW-0808">Transferase</keyword>
<evidence type="ECO:0000256" key="7">
    <source>
        <dbReference type="ARBA" id="ARBA00023004"/>
    </source>
</evidence>
<keyword evidence="5" id="KW-0479">Metal-binding</keyword>
<dbReference type="InterPro" id="IPR015424">
    <property type="entry name" value="PyrdxlP-dep_Trfase"/>
</dbReference>
<evidence type="ECO:0000256" key="6">
    <source>
        <dbReference type="ARBA" id="ARBA00022898"/>
    </source>
</evidence>
<proteinExistence type="inferred from homology"/>
<dbReference type="InterPro" id="IPR020578">
    <property type="entry name" value="Aminotrans_V_PyrdxlP_BS"/>
</dbReference>
<dbReference type="NCBIfam" id="NF002806">
    <property type="entry name" value="PRK02948.1"/>
    <property type="match status" value="1"/>
</dbReference>